<dbReference type="SUPFAM" id="SSF48498">
    <property type="entry name" value="Tetracyclin repressor-like, C-terminal domain"/>
    <property type="match status" value="1"/>
</dbReference>
<dbReference type="InterPro" id="IPR036271">
    <property type="entry name" value="Tet_transcr_reg_TetR-rel_C_sf"/>
</dbReference>
<protein>
    <submittedName>
        <fullName evidence="5">Putative transcriptional regulator, TetR-like</fullName>
    </submittedName>
</protein>
<sequence length="227" mass="25919">METMNLTMNKKAVESPRQVPPPAAAVRPRKRLSKEARSEEVRKAIFAAAAEVVGERGYADASISRITDVAGIAQGTFYLYFESRQALFDELLPTIGQEMVAYLREGVAGARDAFDVEERAFRALFDFLEHKPGFSRILHEAEFVSPIAHERHYKLLCERYVASLKRGVESGQIRQFSLKELETVAKMLISARAYLLYDARRRIQKGEQVEREEIIQTYMKMVRDGLK</sequence>
<feature type="region of interest" description="Disordered" evidence="3">
    <location>
        <begin position="1"/>
        <end position="35"/>
    </location>
</feature>
<dbReference type="PANTHER" id="PTHR43479">
    <property type="entry name" value="ACREF/ENVCD OPERON REPRESSOR-RELATED"/>
    <property type="match status" value="1"/>
</dbReference>
<gene>
    <name evidence="5" type="ORF">CNECB9_5060007</name>
</gene>
<name>A0A1K0IN11_CUPNE</name>
<proteinExistence type="predicted"/>
<keyword evidence="1 2" id="KW-0238">DNA-binding</keyword>
<evidence type="ECO:0000256" key="3">
    <source>
        <dbReference type="SAM" id="MobiDB-lite"/>
    </source>
</evidence>
<dbReference type="PRINTS" id="PR00455">
    <property type="entry name" value="HTHTETR"/>
</dbReference>
<organism evidence="5">
    <name type="scientific">Cupriavidus necator</name>
    <name type="common">Alcaligenes eutrophus</name>
    <name type="synonym">Ralstonia eutropha</name>
    <dbReference type="NCBI Taxonomy" id="106590"/>
    <lineage>
        <taxon>Bacteria</taxon>
        <taxon>Pseudomonadati</taxon>
        <taxon>Pseudomonadota</taxon>
        <taxon>Betaproteobacteria</taxon>
        <taxon>Burkholderiales</taxon>
        <taxon>Burkholderiaceae</taxon>
        <taxon>Cupriavidus</taxon>
    </lineage>
</organism>
<dbReference type="InterPro" id="IPR050624">
    <property type="entry name" value="HTH-type_Tx_Regulator"/>
</dbReference>
<accession>A0A1K0IN11</accession>
<reference evidence="5" key="1">
    <citation type="submission" date="2016-09" db="EMBL/GenBank/DDBJ databases">
        <authorList>
            <person name="Capua I."/>
            <person name="De Benedictis P."/>
            <person name="Joannis T."/>
            <person name="Lombin L.H."/>
            <person name="Cattoli G."/>
        </authorList>
    </citation>
    <scope>NUCLEOTIDE SEQUENCE</scope>
    <source>
        <strain evidence="5">B9</strain>
    </source>
</reference>
<dbReference type="InterPro" id="IPR009057">
    <property type="entry name" value="Homeodomain-like_sf"/>
</dbReference>
<dbReference type="Gene3D" id="1.10.357.10">
    <property type="entry name" value="Tetracycline Repressor, domain 2"/>
    <property type="match status" value="1"/>
</dbReference>
<feature type="DNA-binding region" description="H-T-H motif" evidence="2">
    <location>
        <begin position="62"/>
        <end position="81"/>
    </location>
</feature>
<dbReference type="EMBL" id="FMSH01000453">
    <property type="protein sequence ID" value="SCU91274.1"/>
    <property type="molecule type" value="Genomic_DNA"/>
</dbReference>
<evidence type="ECO:0000256" key="2">
    <source>
        <dbReference type="PROSITE-ProRule" id="PRU00335"/>
    </source>
</evidence>
<dbReference type="GO" id="GO:0003677">
    <property type="term" value="F:DNA binding"/>
    <property type="evidence" value="ECO:0007669"/>
    <property type="project" value="UniProtKB-UniRule"/>
</dbReference>
<dbReference type="Pfam" id="PF00440">
    <property type="entry name" value="TetR_N"/>
    <property type="match status" value="1"/>
</dbReference>
<dbReference type="InterPro" id="IPR001647">
    <property type="entry name" value="HTH_TetR"/>
</dbReference>
<evidence type="ECO:0000313" key="5">
    <source>
        <dbReference type="EMBL" id="SCU91274.1"/>
    </source>
</evidence>
<evidence type="ECO:0000256" key="1">
    <source>
        <dbReference type="ARBA" id="ARBA00023125"/>
    </source>
</evidence>
<dbReference type="PROSITE" id="PS50977">
    <property type="entry name" value="HTH_TETR_2"/>
    <property type="match status" value="1"/>
</dbReference>
<dbReference type="SUPFAM" id="SSF46689">
    <property type="entry name" value="Homeodomain-like"/>
    <property type="match status" value="1"/>
</dbReference>
<evidence type="ECO:0000259" key="4">
    <source>
        <dbReference type="PROSITE" id="PS50977"/>
    </source>
</evidence>
<dbReference type="PANTHER" id="PTHR43479:SF11">
    <property type="entry name" value="ACREF_ENVCD OPERON REPRESSOR-RELATED"/>
    <property type="match status" value="1"/>
</dbReference>
<feature type="domain" description="HTH tetR-type" evidence="4">
    <location>
        <begin position="39"/>
        <end position="99"/>
    </location>
</feature>
<dbReference type="AlphaFoldDB" id="A0A1K0IN11"/>